<feature type="region of interest" description="Disordered" evidence="1">
    <location>
        <begin position="210"/>
        <end position="239"/>
    </location>
</feature>
<sequence length="270" mass="29589">MDGAFVNELATEIFQNTVFSYADTAAMVLIIYDTLLTFGDELDLIWGKRLNLGSISYLLARYCTILTQIVEDIVDGLALLSDAAVIIITLYFAWKEFKNVRSVFENKRTSLTVIFVHQGILRFIVIFLWLTENIVNVKVLTPFLRGIDTSPEDSVSVILVCRFLLVLRKFNTSPQSVPSVNIETIPGPVSGIQGRLQQLNNSIIQDFGGSGPNNYESESDDTMDNQETSAAHSGGGGTELGITAEEFPWAIPLAQNTIVETGGPSRAGGM</sequence>
<protein>
    <recommendedName>
        <fullName evidence="2">DUF6533 domain-containing protein</fullName>
    </recommendedName>
</protein>
<evidence type="ECO:0000259" key="2">
    <source>
        <dbReference type="Pfam" id="PF20151"/>
    </source>
</evidence>
<feature type="domain" description="DUF6533" evidence="2">
    <location>
        <begin position="21"/>
        <end position="66"/>
    </location>
</feature>
<evidence type="ECO:0000313" key="3">
    <source>
        <dbReference type="EMBL" id="KIJ31762.1"/>
    </source>
</evidence>
<name>A0A0C9URC9_SPHS4</name>
<gene>
    <name evidence="3" type="ORF">M422DRAFT_266513</name>
</gene>
<keyword evidence="4" id="KW-1185">Reference proteome</keyword>
<accession>A0A0C9URC9</accession>
<dbReference type="AlphaFoldDB" id="A0A0C9URC9"/>
<evidence type="ECO:0000256" key="1">
    <source>
        <dbReference type="SAM" id="MobiDB-lite"/>
    </source>
</evidence>
<reference evidence="3 4" key="1">
    <citation type="submission" date="2014-06" db="EMBL/GenBank/DDBJ databases">
        <title>Evolutionary Origins and Diversification of the Mycorrhizal Mutualists.</title>
        <authorList>
            <consortium name="DOE Joint Genome Institute"/>
            <consortium name="Mycorrhizal Genomics Consortium"/>
            <person name="Kohler A."/>
            <person name="Kuo A."/>
            <person name="Nagy L.G."/>
            <person name="Floudas D."/>
            <person name="Copeland A."/>
            <person name="Barry K.W."/>
            <person name="Cichocki N."/>
            <person name="Veneault-Fourrey C."/>
            <person name="LaButti K."/>
            <person name="Lindquist E.A."/>
            <person name="Lipzen A."/>
            <person name="Lundell T."/>
            <person name="Morin E."/>
            <person name="Murat C."/>
            <person name="Riley R."/>
            <person name="Ohm R."/>
            <person name="Sun H."/>
            <person name="Tunlid A."/>
            <person name="Henrissat B."/>
            <person name="Grigoriev I.V."/>
            <person name="Hibbett D.S."/>
            <person name="Martin F."/>
        </authorList>
    </citation>
    <scope>NUCLEOTIDE SEQUENCE [LARGE SCALE GENOMIC DNA]</scope>
    <source>
        <strain evidence="3 4">SS14</strain>
    </source>
</reference>
<dbReference type="HOGENOM" id="CLU_065006_0_0_1"/>
<dbReference type="Pfam" id="PF20151">
    <property type="entry name" value="DUF6533"/>
    <property type="match status" value="1"/>
</dbReference>
<organism evidence="3 4">
    <name type="scientific">Sphaerobolus stellatus (strain SS14)</name>
    <dbReference type="NCBI Taxonomy" id="990650"/>
    <lineage>
        <taxon>Eukaryota</taxon>
        <taxon>Fungi</taxon>
        <taxon>Dikarya</taxon>
        <taxon>Basidiomycota</taxon>
        <taxon>Agaricomycotina</taxon>
        <taxon>Agaricomycetes</taxon>
        <taxon>Phallomycetidae</taxon>
        <taxon>Geastrales</taxon>
        <taxon>Sphaerobolaceae</taxon>
        <taxon>Sphaerobolus</taxon>
    </lineage>
</organism>
<dbReference type="Proteomes" id="UP000054279">
    <property type="component" value="Unassembled WGS sequence"/>
</dbReference>
<dbReference type="InterPro" id="IPR045340">
    <property type="entry name" value="DUF6533"/>
</dbReference>
<dbReference type="OrthoDB" id="3038503at2759"/>
<dbReference type="EMBL" id="KN837237">
    <property type="protein sequence ID" value="KIJ31762.1"/>
    <property type="molecule type" value="Genomic_DNA"/>
</dbReference>
<evidence type="ECO:0000313" key="4">
    <source>
        <dbReference type="Proteomes" id="UP000054279"/>
    </source>
</evidence>
<proteinExistence type="predicted"/>